<evidence type="ECO:0000313" key="7">
    <source>
        <dbReference type="EMBL" id="ODS22433.1"/>
    </source>
</evidence>
<evidence type="ECO:0000256" key="5">
    <source>
        <dbReference type="ARBA" id="ARBA00022837"/>
    </source>
</evidence>
<gene>
    <name evidence="7" type="ORF">AB835_14200</name>
</gene>
<dbReference type="STRING" id="62101.AB835_14200"/>
<proteinExistence type="predicted"/>
<dbReference type="PANTHER" id="PTHR37467">
    <property type="entry name" value="EXPORTED CALCIUM-BINDING GLYCOPROTEIN-RELATED"/>
    <property type="match status" value="1"/>
</dbReference>
<evidence type="ECO:0008006" key="9">
    <source>
        <dbReference type="Google" id="ProtNLM"/>
    </source>
</evidence>
<organism evidence="7 8">
    <name type="scientific">Candidatus Endobugula sertula</name>
    <name type="common">Bugula neritina bacterial symbiont</name>
    <dbReference type="NCBI Taxonomy" id="62101"/>
    <lineage>
        <taxon>Bacteria</taxon>
        <taxon>Pseudomonadati</taxon>
        <taxon>Pseudomonadota</taxon>
        <taxon>Gammaproteobacteria</taxon>
        <taxon>Cellvibrionales</taxon>
        <taxon>Cellvibrionaceae</taxon>
        <taxon>Candidatus Endobugula</taxon>
    </lineage>
</organism>
<dbReference type="Pfam" id="PF01839">
    <property type="entry name" value="FG-GAP"/>
    <property type="match status" value="2"/>
</dbReference>
<dbReference type="PRINTS" id="PR01185">
    <property type="entry name" value="INTEGRINA"/>
</dbReference>
<dbReference type="InterPro" id="IPR008964">
    <property type="entry name" value="Invasin/intimin_cell_adhesion"/>
</dbReference>
<dbReference type="Pfam" id="PF08309">
    <property type="entry name" value="LVIVD"/>
    <property type="match status" value="5"/>
</dbReference>
<dbReference type="GO" id="GO:0008305">
    <property type="term" value="C:integrin complex"/>
    <property type="evidence" value="ECO:0007669"/>
    <property type="project" value="InterPro"/>
</dbReference>
<dbReference type="SUPFAM" id="SSF75011">
    <property type="entry name" value="3-carboxy-cis,cis-mucoante lactonizing enzyme"/>
    <property type="match status" value="1"/>
</dbReference>
<dbReference type="InterPro" id="IPR028994">
    <property type="entry name" value="Integrin_alpha_N"/>
</dbReference>
<evidence type="ECO:0000256" key="1">
    <source>
        <dbReference type="ARBA" id="ARBA00004613"/>
    </source>
</evidence>
<dbReference type="InterPro" id="IPR059100">
    <property type="entry name" value="TSP3_bac"/>
</dbReference>
<evidence type="ECO:0000313" key="8">
    <source>
        <dbReference type="Proteomes" id="UP000242502"/>
    </source>
</evidence>
<evidence type="ECO:0000256" key="4">
    <source>
        <dbReference type="ARBA" id="ARBA00022737"/>
    </source>
</evidence>
<keyword evidence="3" id="KW-0732">Signal</keyword>
<comment type="subcellular location">
    <subcellularLocation>
        <location evidence="1">Secreted</location>
    </subcellularLocation>
</comment>
<evidence type="ECO:0000256" key="3">
    <source>
        <dbReference type="ARBA" id="ARBA00022729"/>
    </source>
</evidence>
<dbReference type="EMBL" id="MDLC01000082">
    <property type="protein sequence ID" value="ODS22433.1"/>
    <property type="molecule type" value="Genomic_DNA"/>
</dbReference>
<dbReference type="InterPro" id="IPR013783">
    <property type="entry name" value="Ig-like_fold"/>
</dbReference>
<protein>
    <recommendedName>
        <fullName evidence="9">BIG2 domain-containing protein</fullName>
    </recommendedName>
</protein>
<dbReference type="InterPro" id="IPR053180">
    <property type="entry name" value="Ca-binding_acidic-repeat"/>
</dbReference>
<dbReference type="Gene3D" id="2.60.40.10">
    <property type="entry name" value="Immunoglobulins"/>
    <property type="match status" value="1"/>
</dbReference>
<comment type="caution">
    <text evidence="7">The sequence shown here is derived from an EMBL/GenBank/DDBJ whole genome shotgun (WGS) entry which is preliminary data.</text>
</comment>
<dbReference type="InterPro" id="IPR013211">
    <property type="entry name" value="LVIVD"/>
</dbReference>
<dbReference type="InterPro" id="IPR013517">
    <property type="entry name" value="FG-GAP"/>
</dbReference>
<sequence>MEIIIAIKKQIVLVLALIVVSVWPMSVFSMDLDKHCTVNIMNRTVQVQPDGSWRMNNVPSFMGRVRARATCVRDGVTTSGQSAFFNLTTNNLNIVEDIFFDDPDPVPVSLSFETNGEIVFSDTSTRPLQVRAVYGDGSFSPLLNTSSGINFSSSNPDIVNVDNNGVLTPLSSGRVAITTRLEGAVAVRQVRVAFSGDMDGDGLPDSYEVANGLDPNDPIDAREDSDNDGLNALAEFNAGTDINSSDTDSDGITDGEEVVTGEDGYITNPILADTDGDGFSDGLEVDLGTDPSDDLSFDLANALDSITLNPGSLDLIFNGIDTEVSSQITVLANLIDGHQMNITSSSLGTSYSSANLAVASFGTTDGEIFGGVAGTTTITATNNGYSDSITVNVERFDPVALSAIDIPGYANNVDVQGDYAYVAAGVAGLVIVDVSDRTAPVIVSQLETDGTAIDVKVFGSIVYLADGEAGIKVIDVLDPVSPVLVSVLDTEGFAQDIDIDADYLYVADGDNGLVIANIIQPDTPFIQSGLSGIGRAKGVAVELNRIAIASTAGLVLIDASNINSLQEMARIANNQAKDVLVQGDYAYLSAYSVGYQVIDISDFSNPVVVAGDRQFVPRDAAIQDDLILFAEQAFANALPYVNISEPDNAVLQGIIDLTGLGDYAGTGIAVDNQYAYVTEEFFVVRNDYGISGNTKLFIAQYRQVTDNKGIPPSVNIVSPQANADVAQGDTIIIEVEAIDDLVVKHVEFTVNGERIFTDASAPYQVPYTIPSELAGVTMSVRAVDWGDNASIAERYIPILPDADGDGLSDEAEQNRYFTQVDNPDSDGDELTDYREVLLGTNPNKIDTDNDGFSDLEEINLQTNPLSPDSDGDSLSDYDEVNVYLTNPLLVDTDHDGISDATDTVNDWYYFINSDDPRDDLGREVNVLGDVNNDGINDFIVGAYSDKNESGIRTGSATVYSGTDVSIIYRFYGVAVGDQFGRTAANAGDINNDGVEDIMVGAPFSNMNGTNSGYVSIYSGRDGSLIYRLPGNSAGDQFGVSVKGIGDINHDNYDDVAIGAWFDDHNGIDSGTVYVFSGFDGSTLYSVNGENAGDYFAYSISRLLDINADGVDELIVGALVGDGHATDSGKVSVLSGVDGSEIYSLLGQDVGHKFGVSVSSIDDLNNDGIQEIMVGATGDDSKGVQTGSVTLFSGSDGALLTKLYGDSANEEFGWRVADAGDINNDGVHDFIVSAFDDDSVFSNAGRVIAYSGADNSVMYELNGYGSEDYLGVSLSSIGDIDNDGYADIIVGANRDSSARIISSNADWDQDGVGTLSDPYPYPYIYMDATTDYDNDGLLDLDEINTHNSDPFILDTDGDGLTDYAEVVTYNSNPLSADSDDDGLPDPWEVDHGFNLNLASDATEDLDNDGADNLTEYTVGTLFNDSDTDNDGLLDGPEIHTHLTSPFAFDSDSDGLSDFFAIASHSNPNDDTETFIDPQAVSSIQVTPDPVLGLIEVEKFVDRDILPVQLTVIASVEHEGDIKTINITHTPEWIALSYSIPDPLIATVNASGLVIFNNAGDAVTGSTELSVSVDNGISHQRLPVRVYERSLEWWLDGGSVELASDGLPALGLGTQTVVINDPVHVLGDLSIPEGTVIFQGGLWVEGDLNLGADAHVTLGGDLTANNVTLQDATLNALAARSSAKSVYAARLVVSGTIAVSDRSTIDVSGRGYPSSSWSGPDFSQDTRPGCHGDIANNNTGCSYGRYEHARFAGSGGHSILSGYSRGGGIVELIANELVLYGSIEANGAGGLLTSDTAGAGGSIHIEVESFRGSSGSLEASGGDVLSYASDSPAGAGGRISVYATTNSYTGSYQTSSGEHGIAAGAGTVYLQDASTPDGHLMIDNHGVASSGSTPIRSVGRHMISAVEQGEGDQWIITAANATWKPTDSVYGWGIDVDLDASEDGSAHYRIVSNTEDTITLETTDDLSGIEGQTLSGVHTFDQISVLRGAVATFGQDKVLINTGGTYTIDGNASIITGLGSDL</sequence>
<dbReference type="PANTHER" id="PTHR37467:SF1">
    <property type="entry name" value="EXPORTED CALCIUM-BINDING GLYCOPROTEIN"/>
    <property type="match status" value="1"/>
</dbReference>
<dbReference type="Gene3D" id="2.60.40.1080">
    <property type="match status" value="2"/>
</dbReference>
<keyword evidence="4" id="KW-0677">Repeat</keyword>
<reference evidence="7 8" key="1">
    <citation type="journal article" date="2016" name="Appl. Environ. Microbiol.">
        <title>Lack of Overt Genome Reduction in the Bryostatin-Producing Bryozoan Symbiont "Candidatus Endobugula sertula".</title>
        <authorList>
            <person name="Miller I.J."/>
            <person name="Vanee N."/>
            <person name="Fong S.S."/>
            <person name="Lim-Fong G.E."/>
            <person name="Kwan J.C."/>
        </authorList>
    </citation>
    <scope>NUCLEOTIDE SEQUENCE [LARGE SCALE GENOMIC DNA]</scope>
    <source>
        <strain evidence="7">AB1-4</strain>
    </source>
</reference>
<keyword evidence="2" id="KW-0964">Secreted</keyword>
<dbReference type="PROSITE" id="PS00018">
    <property type="entry name" value="EF_HAND_1"/>
    <property type="match status" value="1"/>
</dbReference>
<keyword evidence="6" id="KW-0325">Glycoprotein</keyword>
<dbReference type="InterPro" id="IPR000413">
    <property type="entry name" value="Integrin_alpha"/>
</dbReference>
<evidence type="ECO:0000256" key="2">
    <source>
        <dbReference type="ARBA" id="ARBA00022525"/>
    </source>
</evidence>
<dbReference type="Pfam" id="PF17957">
    <property type="entry name" value="Big_7"/>
    <property type="match status" value="1"/>
</dbReference>
<dbReference type="SMART" id="SM00191">
    <property type="entry name" value="Int_alpha"/>
    <property type="match status" value="7"/>
</dbReference>
<evidence type="ECO:0000256" key="6">
    <source>
        <dbReference type="ARBA" id="ARBA00023180"/>
    </source>
</evidence>
<dbReference type="Pfam" id="PF18884">
    <property type="entry name" value="TSP3_bac"/>
    <property type="match status" value="8"/>
</dbReference>
<dbReference type="Gene3D" id="2.130.10.130">
    <property type="entry name" value="Integrin alpha, N-terminal"/>
    <property type="match status" value="2"/>
</dbReference>
<dbReference type="SUPFAM" id="SSF49373">
    <property type="entry name" value="Invasin/intimin cell-adhesion fragments"/>
    <property type="match status" value="1"/>
</dbReference>
<dbReference type="InterPro" id="IPR013519">
    <property type="entry name" value="Int_alpha_beta-p"/>
</dbReference>
<keyword evidence="5" id="KW-0106">Calcium</keyword>
<dbReference type="Proteomes" id="UP000242502">
    <property type="component" value="Unassembled WGS sequence"/>
</dbReference>
<dbReference type="SUPFAM" id="SSF69318">
    <property type="entry name" value="Integrin alpha N-terminal domain"/>
    <property type="match status" value="3"/>
</dbReference>
<dbReference type="InterPro" id="IPR018247">
    <property type="entry name" value="EF_Hand_1_Ca_BS"/>
</dbReference>
<name>A0A1D2QLJ2_9GAMM</name>
<dbReference type="GO" id="GO:0007155">
    <property type="term" value="P:cell adhesion"/>
    <property type="evidence" value="ECO:0007669"/>
    <property type="project" value="InterPro"/>
</dbReference>
<dbReference type="PROSITE" id="PS51470">
    <property type="entry name" value="FG_GAP"/>
    <property type="match status" value="3"/>
</dbReference>
<accession>A0A1D2QLJ2</accession>